<keyword evidence="2" id="KW-0614">Plasmid</keyword>
<dbReference type="Pfam" id="PF03457">
    <property type="entry name" value="HA"/>
    <property type="match status" value="1"/>
</dbReference>
<proteinExistence type="predicted"/>
<feature type="domain" description="Helicase-associated" evidence="1">
    <location>
        <begin position="122"/>
        <end position="182"/>
    </location>
</feature>
<sequence length="184" mass="20440">MRAAAQVPAGEQGALSPERRRALEEIDPWWCPAWPIVWQRSYATARLRWLKSDGLVDWTRLPVDTVFEGEQLGRWVQAQRASWPGLEADQRDLLTAIGIEEDPELVAAKVAAEAKPKVSRTDRFAQGLAALAAFVQEHGHPRVPRAYKTAEGVSLGAWLNNTKARRAKLTAEQLGQLEALGVAW</sequence>
<geneLocation type="plasmid" evidence="2">
    <name>punmamed1</name>
</geneLocation>
<gene>
    <name evidence="2" type="ORF">ABWK59_35840</name>
</gene>
<name>A0AAU8K899_9ACTN</name>
<accession>A0AAU8K899</accession>
<protein>
    <submittedName>
        <fullName evidence="2">Helicase associated domain-containing protein</fullName>
    </submittedName>
</protein>
<dbReference type="InterPro" id="IPR005114">
    <property type="entry name" value="Helicase_assoc"/>
</dbReference>
<dbReference type="PANTHER" id="PTHR33418">
    <property type="entry name" value="HELICASE-ASSOCIATED"/>
    <property type="match status" value="1"/>
</dbReference>
<dbReference type="AlphaFoldDB" id="A0AAU8K899"/>
<reference evidence="2" key="1">
    <citation type="submission" date="2024-06" db="EMBL/GenBank/DDBJ databases">
        <title>The genome sequences of Kitasatospora sp. strain HUAS MG31.</title>
        <authorList>
            <person name="Mo P."/>
        </authorList>
    </citation>
    <scope>NUCLEOTIDE SEQUENCE</scope>
    <source>
        <strain evidence="2">HUAS MG31</strain>
        <plasmid evidence="2">punmamed1</plasmid>
    </source>
</reference>
<dbReference type="PANTHER" id="PTHR33418:SF1">
    <property type="entry name" value="HELICASE-ASSOCIATED DOMAIN-CONTAINING PROTEIN"/>
    <property type="match status" value="1"/>
</dbReference>
<evidence type="ECO:0000313" key="2">
    <source>
        <dbReference type="EMBL" id="XCM84322.1"/>
    </source>
</evidence>
<dbReference type="EMBL" id="CP159873">
    <property type="protein sequence ID" value="XCM84322.1"/>
    <property type="molecule type" value="Genomic_DNA"/>
</dbReference>
<evidence type="ECO:0000259" key="1">
    <source>
        <dbReference type="Pfam" id="PF03457"/>
    </source>
</evidence>
<organism evidence="2">
    <name type="scientific">Kitasatospora camelliae</name>
    <dbReference type="NCBI Taxonomy" id="3156397"/>
    <lineage>
        <taxon>Bacteria</taxon>
        <taxon>Bacillati</taxon>
        <taxon>Actinomycetota</taxon>
        <taxon>Actinomycetes</taxon>
        <taxon>Kitasatosporales</taxon>
        <taxon>Streptomycetaceae</taxon>
        <taxon>Kitasatospora</taxon>
    </lineage>
</organism>
<dbReference type="KEGG" id="kcm:ABWK59_35840"/>
<dbReference type="Gene3D" id="6.10.140.530">
    <property type="match status" value="1"/>
</dbReference>
<dbReference type="RefSeq" id="WP_354645255.1">
    <property type="nucleotide sequence ID" value="NZ_CP159873.1"/>
</dbReference>